<feature type="domain" description="SAC" evidence="3">
    <location>
        <begin position="1"/>
        <end position="164"/>
    </location>
</feature>
<evidence type="ECO:0000256" key="1">
    <source>
        <dbReference type="SAM" id="MobiDB-lite"/>
    </source>
</evidence>
<proteinExistence type="predicted"/>
<sequence>MGEIAVWHRAECVGINLANQTGREGKLSAAYAAAAREYAAAGGAGFRLEPFDFHKQCGATNYARLGLLWEAIVADFRRFGYWFRDNAGTASTQGGVFRTNCIDCLDRTNVVQGMLGKKQVEHVLARLGLMPEGATLPQAFPEVDARFRVLWADHGDEVSNQYAGTGAMKSAFTRTGKRDIWGLLDDGAKSLTRGRLPPASASHHHTHPSLSHPPPSPPARYYLNNFEDGHKQDALDLVTGGYAVVPGKPPPFQPQGSPAIPLLAVLALLVLAFSNLQTAKASAGGGLVAASLQAPTVLLQQVAAPLLLALAVLVLVMKKGKYLCDRPTLLPDAAVPWH</sequence>
<dbReference type="GO" id="GO:0043812">
    <property type="term" value="F:phosphatidylinositol-4-phosphate phosphatase activity"/>
    <property type="evidence" value="ECO:0007669"/>
    <property type="project" value="TreeGrafter"/>
</dbReference>
<dbReference type="Proteomes" id="UP001205105">
    <property type="component" value="Unassembled WGS sequence"/>
</dbReference>
<evidence type="ECO:0000313" key="5">
    <source>
        <dbReference type="Proteomes" id="UP001205105"/>
    </source>
</evidence>
<organism evidence="4 5">
    <name type="scientific">Chlorella ohadii</name>
    <dbReference type="NCBI Taxonomy" id="2649997"/>
    <lineage>
        <taxon>Eukaryota</taxon>
        <taxon>Viridiplantae</taxon>
        <taxon>Chlorophyta</taxon>
        <taxon>core chlorophytes</taxon>
        <taxon>Trebouxiophyceae</taxon>
        <taxon>Chlorellales</taxon>
        <taxon>Chlorellaceae</taxon>
        <taxon>Chlorella clade</taxon>
        <taxon>Chlorella</taxon>
    </lineage>
</organism>
<comment type="caution">
    <text evidence="4">The sequence shown here is derived from an EMBL/GenBank/DDBJ whole genome shotgun (WGS) entry which is preliminary data.</text>
</comment>
<reference evidence="4" key="1">
    <citation type="submission" date="2020-11" db="EMBL/GenBank/DDBJ databases">
        <title>Chlorella ohadii genome sequencing and assembly.</title>
        <authorList>
            <person name="Murik O."/>
            <person name="Treves H."/>
            <person name="Kedem I."/>
            <person name="Shotland Y."/>
            <person name="Kaplan A."/>
        </authorList>
    </citation>
    <scope>NUCLEOTIDE SEQUENCE</scope>
    <source>
        <strain evidence="4">1</strain>
    </source>
</reference>
<keyword evidence="2" id="KW-0812">Transmembrane</keyword>
<accession>A0AAD5E0Z3</accession>
<keyword evidence="5" id="KW-1185">Reference proteome</keyword>
<feature type="transmembrane region" description="Helical" evidence="2">
    <location>
        <begin position="297"/>
        <end position="316"/>
    </location>
</feature>
<evidence type="ECO:0000313" key="4">
    <source>
        <dbReference type="EMBL" id="KAI7846301.1"/>
    </source>
</evidence>
<name>A0AAD5E0Z3_9CHLO</name>
<keyword evidence="2" id="KW-0472">Membrane</keyword>
<dbReference type="PANTHER" id="PTHR45662:SF2">
    <property type="entry name" value="PHOSPHATIDYLINOSITOL-3-PHOSPHATASE SAC1"/>
    <property type="match status" value="1"/>
</dbReference>
<dbReference type="PANTHER" id="PTHR45662">
    <property type="entry name" value="PHOSPHATIDYLINOSITIDE PHOSPHATASE SAC1"/>
    <property type="match status" value="1"/>
</dbReference>
<dbReference type="GO" id="GO:0046856">
    <property type="term" value="P:phosphatidylinositol dephosphorylation"/>
    <property type="evidence" value="ECO:0007669"/>
    <property type="project" value="TreeGrafter"/>
</dbReference>
<dbReference type="AlphaFoldDB" id="A0AAD5E0Z3"/>
<dbReference type="PROSITE" id="PS50275">
    <property type="entry name" value="SAC"/>
    <property type="match status" value="1"/>
</dbReference>
<evidence type="ECO:0000256" key="2">
    <source>
        <dbReference type="SAM" id="Phobius"/>
    </source>
</evidence>
<feature type="region of interest" description="Disordered" evidence="1">
    <location>
        <begin position="192"/>
        <end position="220"/>
    </location>
</feature>
<dbReference type="InterPro" id="IPR002013">
    <property type="entry name" value="SAC_dom"/>
</dbReference>
<keyword evidence="2" id="KW-1133">Transmembrane helix</keyword>
<protein>
    <recommendedName>
        <fullName evidence="3">SAC domain-containing protein</fullName>
    </recommendedName>
</protein>
<evidence type="ECO:0000259" key="3">
    <source>
        <dbReference type="PROSITE" id="PS50275"/>
    </source>
</evidence>
<gene>
    <name evidence="4" type="ORF">COHA_000138</name>
</gene>
<dbReference type="GO" id="GO:0005783">
    <property type="term" value="C:endoplasmic reticulum"/>
    <property type="evidence" value="ECO:0007669"/>
    <property type="project" value="TreeGrafter"/>
</dbReference>
<dbReference type="EMBL" id="JADXDR010000004">
    <property type="protein sequence ID" value="KAI7846301.1"/>
    <property type="molecule type" value="Genomic_DNA"/>
</dbReference>